<comment type="caution">
    <text evidence="3">The sequence shown here is derived from an EMBL/GenBank/DDBJ whole genome shotgun (WGS) entry which is preliminary data.</text>
</comment>
<dbReference type="PANTHER" id="PTHR42208">
    <property type="entry name" value="HEAVY METAL TRANSPORTER-RELATED"/>
    <property type="match status" value="1"/>
</dbReference>
<keyword evidence="1" id="KW-0472">Membrane</keyword>
<dbReference type="PANTHER" id="PTHR42208:SF1">
    <property type="entry name" value="HEAVY METAL TRANSPORTER"/>
    <property type="match status" value="1"/>
</dbReference>
<dbReference type="RefSeq" id="WP_304143335.1">
    <property type="nucleotide sequence ID" value="NZ_JAOAIE010000025.1"/>
</dbReference>
<keyword evidence="1" id="KW-0812">Transmembrane</keyword>
<gene>
    <name evidence="3" type="ORF">ENS31_11315</name>
</gene>
<feature type="transmembrane region" description="Helical" evidence="1">
    <location>
        <begin position="6"/>
        <end position="32"/>
    </location>
</feature>
<feature type="transmembrane region" description="Helical" evidence="1">
    <location>
        <begin position="161"/>
        <end position="185"/>
    </location>
</feature>
<proteinExistence type="predicted"/>
<name>A0A7V2ZLE8_9BACT</name>
<keyword evidence="1" id="KW-1133">Transmembrane helix</keyword>
<sequence>MSPEIFSALAVGFFGSAHCIGMCGPIAIALPVPQSNAFNFVSGRVLYNIGRIFTYSFLGALFGLLGSRIVIAGFQQFATIILGVIILLVVITPFKYKAKITQHKLVQKISLPIKSGIGELFKQGTIPSMFLIGVLNGFLPCGLVYIAIAGAIASGDAVSGMMYMTLFGLGTFPAMFLATVFGRFINLNIRKKLSKAVPVFAVILAILFILRGMALGIPYISPEISAQTLTQQEMECHPTDKQ</sequence>
<evidence type="ECO:0000259" key="2">
    <source>
        <dbReference type="Pfam" id="PF13386"/>
    </source>
</evidence>
<protein>
    <submittedName>
        <fullName evidence="3">Sulfite exporter TauE/SafE family protein</fullName>
    </submittedName>
</protein>
<feature type="transmembrane region" description="Helical" evidence="1">
    <location>
        <begin position="52"/>
        <end position="71"/>
    </location>
</feature>
<dbReference type="InterPro" id="IPR039447">
    <property type="entry name" value="UreH-like_TM_dom"/>
</dbReference>
<dbReference type="Pfam" id="PF13386">
    <property type="entry name" value="DsbD_2"/>
    <property type="match status" value="1"/>
</dbReference>
<feature type="transmembrane region" description="Helical" evidence="1">
    <location>
        <begin position="197"/>
        <end position="220"/>
    </location>
</feature>
<dbReference type="EMBL" id="DSUJ01000008">
    <property type="protein sequence ID" value="HFI92097.1"/>
    <property type="molecule type" value="Genomic_DNA"/>
</dbReference>
<evidence type="ECO:0000313" key="3">
    <source>
        <dbReference type="EMBL" id="HFI92097.1"/>
    </source>
</evidence>
<evidence type="ECO:0000256" key="1">
    <source>
        <dbReference type="SAM" id="Phobius"/>
    </source>
</evidence>
<feature type="transmembrane region" description="Helical" evidence="1">
    <location>
        <begin position="77"/>
        <end position="94"/>
    </location>
</feature>
<dbReference type="AlphaFoldDB" id="A0A7V2ZLE8"/>
<organism evidence="3">
    <name type="scientific">Ignavibacterium album</name>
    <dbReference type="NCBI Taxonomy" id="591197"/>
    <lineage>
        <taxon>Bacteria</taxon>
        <taxon>Pseudomonadati</taxon>
        <taxon>Ignavibacteriota</taxon>
        <taxon>Ignavibacteria</taxon>
        <taxon>Ignavibacteriales</taxon>
        <taxon>Ignavibacteriaceae</taxon>
        <taxon>Ignavibacterium</taxon>
    </lineage>
</organism>
<accession>A0A7V2ZLE8</accession>
<feature type="transmembrane region" description="Helical" evidence="1">
    <location>
        <begin position="130"/>
        <end position="155"/>
    </location>
</feature>
<feature type="domain" description="Urease accessory protein UreH-like transmembrane" evidence="2">
    <location>
        <begin position="8"/>
        <end position="206"/>
    </location>
</feature>
<reference evidence="3" key="1">
    <citation type="journal article" date="2020" name="mSystems">
        <title>Genome- and Community-Level Interaction Insights into Carbon Utilization and Element Cycling Functions of Hydrothermarchaeota in Hydrothermal Sediment.</title>
        <authorList>
            <person name="Zhou Z."/>
            <person name="Liu Y."/>
            <person name="Xu W."/>
            <person name="Pan J."/>
            <person name="Luo Z.H."/>
            <person name="Li M."/>
        </authorList>
    </citation>
    <scope>NUCLEOTIDE SEQUENCE [LARGE SCALE GENOMIC DNA]</scope>
    <source>
        <strain evidence="3">SpSt-479</strain>
    </source>
</reference>